<accession>A0ABT3Z9S4</accession>
<protein>
    <submittedName>
        <fullName evidence="2">Uncharacterized protein</fullName>
    </submittedName>
</protein>
<keyword evidence="3" id="KW-1185">Reference proteome</keyword>
<evidence type="ECO:0000313" key="2">
    <source>
        <dbReference type="EMBL" id="MCY0148539.1"/>
    </source>
</evidence>
<comment type="caution">
    <text evidence="2">The sequence shown here is derived from an EMBL/GenBank/DDBJ whole genome shotgun (WGS) entry which is preliminary data.</text>
</comment>
<dbReference type="EMBL" id="JAOVZR010000001">
    <property type="protein sequence ID" value="MCY0148539.1"/>
    <property type="molecule type" value="Genomic_DNA"/>
</dbReference>
<feature type="region of interest" description="Disordered" evidence="1">
    <location>
        <begin position="1"/>
        <end position="44"/>
    </location>
</feature>
<evidence type="ECO:0000256" key="1">
    <source>
        <dbReference type="SAM" id="MobiDB-lite"/>
    </source>
</evidence>
<feature type="compositionally biased region" description="Polar residues" evidence="1">
    <location>
        <begin position="8"/>
        <end position="19"/>
    </location>
</feature>
<proteinExistence type="predicted"/>
<organism evidence="2 3">
    <name type="scientific">Hoeflea algicola</name>
    <dbReference type="NCBI Taxonomy" id="2983763"/>
    <lineage>
        <taxon>Bacteria</taxon>
        <taxon>Pseudomonadati</taxon>
        <taxon>Pseudomonadota</taxon>
        <taxon>Alphaproteobacteria</taxon>
        <taxon>Hyphomicrobiales</taxon>
        <taxon>Rhizobiaceae</taxon>
        <taxon>Hoeflea</taxon>
    </lineage>
</organism>
<evidence type="ECO:0000313" key="3">
    <source>
        <dbReference type="Proteomes" id="UP001073227"/>
    </source>
</evidence>
<name>A0ABT3Z9S4_9HYPH</name>
<dbReference type="Proteomes" id="UP001073227">
    <property type="component" value="Unassembled WGS sequence"/>
</dbReference>
<feature type="compositionally biased region" description="Basic and acidic residues" evidence="1">
    <location>
        <begin position="21"/>
        <end position="33"/>
    </location>
</feature>
<sequence length="67" mass="7588">MRAALPSGINQTAKRNVTRMSDYDPKERKKENELDPNTQLEKPTLSRKSCNDCFARPKLVLCGFTSS</sequence>
<dbReference type="RefSeq" id="WP_267654097.1">
    <property type="nucleotide sequence ID" value="NZ_JAOVZR010000001.1"/>
</dbReference>
<reference evidence="2" key="1">
    <citation type="submission" date="2022-10" db="EMBL/GenBank/DDBJ databases">
        <title>Hoeflea sp. G2-23, isolated from marine algae.</title>
        <authorList>
            <person name="Kristyanto S."/>
            <person name="Kim J.M."/>
            <person name="Jeon C.O."/>
        </authorList>
    </citation>
    <scope>NUCLEOTIDE SEQUENCE</scope>
    <source>
        <strain evidence="2">G2-23</strain>
    </source>
</reference>
<gene>
    <name evidence="2" type="ORF">OEG84_12645</name>
</gene>